<reference evidence="3" key="1">
    <citation type="submission" date="2015-02" db="EMBL/GenBank/DDBJ databases">
        <title>Genome sequencing for Strongylocentrotus purpuratus.</title>
        <authorList>
            <person name="Murali S."/>
            <person name="Liu Y."/>
            <person name="Vee V."/>
            <person name="English A."/>
            <person name="Wang M."/>
            <person name="Skinner E."/>
            <person name="Han Y."/>
            <person name="Muzny D.M."/>
            <person name="Worley K.C."/>
            <person name="Gibbs R.A."/>
        </authorList>
    </citation>
    <scope>NUCLEOTIDE SEQUENCE</scope>
</reference>
<proteinExistence type="predicted"/>
<accession>A0A7M7NNZ6</accession>
<evidence type="ECO:0000313" key="3">
    <source>
        <dbReference type="Proteomes" id="UP000007110"/>
    </source>
</evidence>
<dbReference type="RefSeq" id="XP_030839494.1">
    <property type="nucleotide sequence ID" value="XM_030983634.1"/>
</dbReference>
<dbReference type="InParanoid" id="A0A7M7NNZ6"/>
<feature type="compositionally biased region" description="Polar residues" evidence="1">
    <location>
        <begin position="243"/>
        <end position="256"/>
    </location>
</feature>
<dbReference type="OrthoDB" id="10115756at2759"/>
<keyword evidence="3" id="KW-1185">Reference proteome</keyword>
<dbReference type="KEGG" id="spu:762916"/>
<sequence length="392" mass="43811">MHHITEYLGQSGTSMASLFTANPFGFLMKMGESEELASRQSTDSGSMGRKTISDLQVRMMMWEFEAYLNGDHTNDKTSINSACDLSLGDEGIKPSQFQAFTSLMDSGKSNTFLKEHLGKRLKLEQLCGELHYKSSRKVMAEFRDCVLRADPPLKSEKMTELFEIILVETLAGQREAEAVWRADPRNMNKLSTEYIGNRISCVMGSLSTLFNQTSGKIMPVVDYLLGTDDDSDSGTDAHDQGVHATTTFSGADSDGSQSYDRVIIRGARELERRRAGERHPRCSVRVNDETQIKGGRETLNNGSSRILRSSKTKLESHYVLSDSGLAQEVDRNTNNCADTGIEMDIFGEDFIHDEKKNLIKKEVKIRSKPGKIERRLTEGALCSDDIYLDVQL</sequence>
<evidence type="ECO:0000256" key="1">
    <source>
        <dbReference type="SAM" id="MobiDB-lite"/>
    </source>
</evidence>
<name>A0A7M7NNZ6_STRPU</name>
<dbReference type="GeneID" id="762916"/>
<organism evidence="2 3">
    <name type="scientific">Strongylocentrotus purpuratus</name>
    <name type="common">Purple sea urchin</name>
    <dbReference type="NCBI Taxonomy" id="7668"/>
    <lineage>
        <taxon>Eukaryota</taxon>
        <taxon>Metazoa</taxon>
        <taxon>Echinodermata</taxon>
        <taxon>Eleutherozoa</taxon>
        <taxon>Echinozoa</taxon>
        <taxon>Echinoidea</taxon>
        <taxon>Euechinoidea</taxon>
        <taxon>Echinacea</taxon>
        <taxon>Camarodonta</taxon>
        <taxon>Echinidea</taxon>
        <taxon>Strongylocentrotidae</taxon>
        <taxon>Strongylocentrotus</taxon>
    </lineage>
</organism>
<dbReference type="AlphaFoldDB" id="A0A7M7NNZ6"/>
<reference evidence="2" key="2">
    <citation type="submission" date="2021-01" db="UniProtKB">
        <authorList>
            <consortium name="EnsemblMetazoa"/>
        </authorList>
    </citation>
    <scope>IDENTIFICATION</scope>
</reference>
<evidence type="ECO:0000313" key="2">
    <source>
        <dbReference type="EnsemblMetazoa" id="XP_030839494"/>
    </source>
</evidence>
<dbReference type="EnsemblMetazoa" id="XM_030983634">
    <property type="protein sequence ID" value="XP_030839494"/>
    <property type="gene ID" value="LOC762916"/>
</dbReference>
<dbReference type="Proteomes" id="UP000007110">
    <property type="component" value="Unassembled WGS sequence"/>
</dbReference>
<dbReference type="OMA" id="NINNCAD"/>
<protein>
    <submittedName>
        <fullName evidence="2">Uncharacterized protein</fullName>
    </submittedName>
</protein>
<feature type="region of interest" description="Disordered" evidence="1">
    <location>
        <begin position="231"/>
        <end position="256"/>
    </location>
</feature>